<organism evidence="1 2">
    <name type="scientific">Candidatus Gottesmanbacteria bacterium GW2011_GWB1_44_11c</name>
    <dbReference type="NCBI Taxonomy" id="1618447"/>
    <lineage>
        <taxon>Bacteria</taxon>
        <taxon>Candidatus Gottesmaniibacteriota</taxon>
    </lineage>
</organism>
<sequence>MSNGELPKEVPLEAIQKYVQELQPGGLMFGNDPEGERRAVQRVAAVVNNPTFQDGFRAFSASF</sequence>
<evidence type="ECO:0000313" key="1">
    <source>
        <dbReference type="EMBL" id="KKT38049.1"/>
    </source>
</evidence>
<dbReference type="EMBL" id="LCHM01000014">
    <property type="protein sequence ID" value="KKT38049.1"/>
    <property type="molecule type" value="Genomic_DNA"/>
</dbReference>
<name>A0A0G1JRH0_9BACT</name>
<evidence type="ECO:0000313" key="2">
    <source>
        <dbReference type="Proteomes" id="UP000034617"/>
    </source>
</evidence>
<accession>A0A0G1JRH0</accession>
<protein>
    <submittedName>
        <fullName evidence="1">Uncharacterized protein</fullName>
    </submittedName>
</protein>
<dbReference type="AlphaFoldDB" id="A0A0G1JRH0"/>
<reference evidence="1 2" key="1">
    <citation type="journal article" date="2015" name="Nature">
        <title>rRNA introns, odd ribosomes, and small enigmatic genomes across a large radiation of phyla.</title>
        <authorList>
            <person name="Brown C.T."/>
            <person name="Hug L.A."/>
            <person name="Thomas B.C."/>
            <person name="Sharon I."/>
            <person name="Castelle C.J."/>
            <person name="Singh A."/>
            <person name="Wilkins M.J."/>
            <person name="Williams K.H."/>
            <person name="Banfield J.F."/>
        </authorList>
    </citation>
    <scope>NUCLEOTIDE SEQUENCE [LARGE SCALE GENOMIC DNA]</scope>
</reference>
<gene>
    <name evidence="1" type="ORF">UW22_C0014G0008</name>
</gene>
<proteinExistence type="predicted"/>
<comment type="caution">
    <text evidence="1">The sequence shown here is derived from an EMBL/GenBank/DDBJ whole genome shotgun (WGS) entry which is preliminary data.</text>
</comment>
<dbReference type="Proteomes" id="UP000034617">
    <property type="component" value="Unassembled WGS sequence"/>
</dbReference>